<evidence type="ECO:0000256" key="3">
    <source>
        <dbReference type="ARBA" id="ARBA00022553"/>
    </source>
</evidence>
<feature type="compositionally biased region" description="Basic and acidic residues" evidence="10">
    <location>
        <begin position="1"/>
        <end position="19"/>
    </location>
</feature>
<dbReference type="InterPro" id="IPR036890">
    <property type="entry name" value="HATPase_C_sf"/>
</dbReference>
<keyword evidence="7" id="KW-0067">ATP-binding</keyword>
<dbReference type="InterPro" id="IPR000014">
    <property type="entry name" value="PAS"/>
</dbReference>
<dbReference type="InterPro" id="IPR005467">
    <property type="entry name" value="His_kinase_dom"/>
</dbReference>
<dbReference type="Gene3D" id="3.30.450.20">
    <property type="entry name" value="PAS domain"/>
    <property type="match status" value="2"/>
</dbReference>
<evidence type="ECO:0000313" key="15">
    <source>
        <dbReference type="Proteomes" id="UP000548326"/>
    </source>
</evidence>
<dbReference type="PANTHER" id="PTHR24421:SF10">
    <property type="entry name" value="NITRATE_NITRITE SENSOR PROTEIN NARQ"/>
    <property type="match status" value="1"/>
</dbReference>
<dbReference type="PROSITE" id="PS50113">
    <property type="entry name" value="PAC"/>
    <property type="match status" value="1"/>
</dbReference>
<keyword evidence="9" id="KW-0175">Coiled coil</keyword>
<keyword evidence="8" id="KW-0902">Two-component regulatory system</keyword>
<evidence type="ECO:0000256" key="4">
    <source>
        <dbReference type="ARBA" id="ARBA00022679"/>
    </source>
</evidence>
<dbReference type="EMBL" id="JACHCA010000001">
    <property type="protein sequence ID" value="MBB6126084.1"/>
    <property type="molecule type" value="Genomic_DNA"/>
</dbReference>
<dbReference type="InterPro" id="IPR003594">
    <property type="entry name" value="HATPase_dom"/>
</dbReference>
<dbReference type="Pfam" id="PF07730">
    <property type="entry name" value="HisKA_3"/>
    <property type="match status" value="1"/>
</dbReference>
<dbReference type="Pfam" id="PF08447">
    <property type="entry name" value="PAS_3"/>
    <property type="match status" value="1"/>
</dbReference>
<dbReference type="Gene3D" id="1.20.5.1930">
    <property type="match status" value="1"/>
</dbReference>
<sequence>MNRKKVENKAVISSKDEKSNAAYKQSDSVLNGKSMEMLFQELQMHQVELEMQNDELRIANEQLELQQLKFAGIYDLAPIGYFILDKYGIINEVNNEGVNLLETGKGDIIKNRLQFFVAAEYSDTYHRFYREMLNSGQRQNCHLKMTSKKGTEFYVQMEGIAITPIPTLPLQCDIAVIDITKRVNAEKSLAKTKERLELALEASSAGTWELELDTMKFYLDEFNYQTCAIPGDKFDGKYQTFIQLIHPDDRDMVDQHFRTSLNNQKAIDLVCRFINSSGHMRYASIRGHVITEEGQPHRFVGIMMDISEKRQIEEESARLKHDSQKNIILATLRAEENERRRISDALHDSVSQLLYSIRIKLGTLEDCNDSREVVRNVNELLDMAILETRNISFELAPSILADFGLPATIEELAKRLSTPNMLIKTRIVGFHERLDLQLEIGIFRIIQELVNNCMKHSTADLINIEIKKNRIIEICVKDNGKGFKVEEQEEIPSGSGLSSIKNRMGLYHGHLHIESIPGTGTIVRITLDNDSNQKRTLTNRS</sequence>
<dbReference type="NCBIfam" id="TIGR00229">
    <property type="entry name" value="sensory_box"/>
    <property type="match status" value="2"/>
</dbReference>
<evidence type="ECO:0000256" key="10">
    <source>
        <dbReference type="SAM" id="MobiDB-lite"/>
    </source>
</evidence>
<dbReference type="PANTHER" id="PTHR24421">
    <property type="entry name" value="NITRATE/NITRITE SENSOR PROTEIN NARX-RELATED"/>
    <property type="match status" value="1"/>
</dbReference>
<evidence type="ECO:0000259" key="12">
    <source>
        <dbReference type="PROSITE" id="PS50112"/>
    </source>
</evidence>
<evidence type="ECO:0000259" key="13">
    <source>
        <dbReference type="PROSITE" id="PS50113"/>
    </source>
</evidence>
<protein>
    <recommendedName>
        <fullName evidence="2">histidine kinase</fullName>
        <ecNumber evidence="2">2.7.13.3</ecNumber>
    </recommendedName>
</protein>
<dbReference type="EC" id="2.7.13.3" evidence="2"/>
<dbReference type="InterPro" id="IPR035965">
    <property type="entry name" value="PAS-like_dom_sf"/>
</dbReference>
<evidence type="ECO:0000256" key="5">
    <source>
        <dbReference type="ARBA" id="ARBA00022741"/>
    </source>
</evidence>
<dbReference type="PROSITE" id="PS50112">
    <property type="entry name" value="PAS"/>
    <property type="match status" value="1"/>
</dbReference>
<dbReference type="SMART" id="SM00086">
    <property type="entry name" value="PAC"/>
    <property type="match status" value="1"/>
</dbReference>
<dbReference type="AlphaFoldDB" id="A0A841J5L4"/>
<dbReference type="Pfam" id="PF02518">
    <property type="entry name" value="HATPase_c"/>
    <property type="match status" value="1"/>
</dbReference>
<evidence type="ECO:0000256" key="1">
    <source>
        <dbReference type="ARBA" id="ARBA00000085"/>
    </source>
</evidence>
<evidence type="ECO:0000256" key="9">
    <source>
        <dbReference type="SAM" id="Coils"/>
    </source>
</evidence>
<dbReference type="InterPro" id="IPR000700">
    <property type="entry name" value="PAS-assoc_C"/>
</dbReference>
<accession>A0A841J5L4</accession>
<dbReference type="Proteomes" id="UP000548326">
    <property type="component" value="Unassembled WGS sequence"/>
</dbReference>
<dbReference type="GO" id="GO:0046983">
    <property type="term" value="F:protein dimerization activity"/>
    <property type="evidence" value="ECO:0007669"/>
    <property type="project" value="InterPro"/>
</dbReference>
<dbReference type="Gene3D" id="3.30.565.10">
    <property type="entry name" value="Histidine kinase-like ATPase, C-terminal domain"/>
    <property type="match status" value="1"/>
</dbReference>
<dbReference type="InterPro" id="IPR001610">
    <property type="entry name" value="PAC"/>
</dbReference>
<dbReference type="SUPFAM" id="SSF55874">
    <property type="entry name" value="ATPase domain of HSP90 chaperone/DNA topoisomerase II/histidine kinase"/>
    <property type="match status" value="1"/>
</dbReference>
<evidence type="ECO:0000256" key="6">
    <source>
        <dbReference type="ARBA" id="ARBA00022777"/>
    </source>
</evidence>
<dbReference type="SUPFAM" id="SSF55785">
    <property type="entry name" value="PYP-like sensor domain (PAS domain)"/>
    <property type="match status" value="2"/>
</dbReference>
<evidence type="ECO:0000256" key="7">
    <source>
        <dbReference type="ARBA" id="ARBA00022840"/>
    </source>
</evidence>
<feature type="domain" description="Histidine kinase" evidence="11">
    <location>
        <begin position="442"/>
        <end position="531"/>
    </location>
</feature>
<evidence type="ECO:0000259" key="11">
    <source>
        <dbReference type="PROSITE" id="PS50109"/>
    </source>
</evidence>
<gene>
    <name evidence="14" type="ORF">HDF22_000185</name>
</gene>
<keyword evidence="3" id="KW-0597">Phosphoprotein</keyword>
<evidence type="ECO:0000313" key="14">
    <source>
        <dbReference type="EMBL" id="MBB6126084.1"/>
    </source>
</evidence>
<comment type="caution">
    <text evidence="14">The sequence shown here is derived from an EMBL/GenBank/DDBJ whole genome shotgun (WGS) entry which is preliminary data.</text>
</comment>
<feature type="region of interest" description="Disordered" evidence="10">
    <location>
        <begin position="1"/>
        <end position="25"/>
    </location>
</feature>
<reference evidence="14 15" key="1">
    <citation type="submission" date="2020-08" db="EMBL/GenBank/DDBJ databases">
        <title>Genomic Encyclopedia of Type Strains, Phase IV (KMG-V): Genome sequencing to study the core and pangenomes of soil and plant-associated prokaryotes.</title>
        <authorList>
            <person name="Whitman W."/>
        </authorList>
    </citation>
    <scope>NUCLEOTIDE SEQUENCE [LARGE SCALE GENOMIC DNA]</scope>
    <source>
        <strain evidence="14 15">MP601</strain>
    </source>
</reference>
<dbReference type="RefSeq" id="WP_183585035.1">
    <property type="nucleotide sequence ID" value="NZ_JACHCA010000001.1"/>
</dbReference>
<dbReference type="InterPro" id="IPR050482">
    <property type="entry name" value="Sensor_HK_TwoCompSys"/>
</dbReference>
<dbReference type="SMART" id="SM00091">
    <property type="entry name" value="PAS"/>
    <property type="match status" value="2"/>
</dbReference>
<dbReference type="CDD" id="cd16917">
    <property type="entry name" value="HATPase_UhpB-NarQ-NarX-like"/>
    <property type="match status" value="1"/>
</dbReference>
<evidence type="ECO:0000256" key="2">
    <source>
        <dbReference type="ARBA" id="ARBA00012438"/>
    </source>
</evidence>
<dbReference type="GO" id="GO:0005524">
    <property type="term" value="F:ATP binding"/>
    <property type="evidence" value="ECO:0007669"/>
    <property type="project" value="UniProtKB-KW"/>
</dbReference>
<comment type="catalytic activity">
    <reaction evidence="1">
        <text>ATP + protein L-histidine = ADP + protein N-phospho-L-histidine.</text>
        <dbReference type="EC" id="2.7.13.3"/>
    </reaction>
</comment>
<dbReference type="GO" id="GO:0016020">
    <property type="term" value="C:membrane"/>
    <property type="evidence" value="ECO:0007669"/>
    <property type="project" value="InterPro"/>
</dbReference>
<name>A0A841J5L4_9SPHI</name>
<evidence type="ECO:0000256" key="8">
    <source>
        <dbReference type="ARBA" id="ARBA00023012"/>
    </source>
</evidence>
<proteinExistence type="predicted"/>
<feature type="domain" description="PAS" evidence="12">
    <location>
        <begin position="192"/>
        <end position="264"/>
    </location>
</feature>
<dbReference type="PROSITE" id="PS50109">
    <property type="entry name" value="HIS_KIN"/>
    <property type="match status" value="1"/>
</dbReference>
<keyword evidence="6" id="KW-0418">Kinase</keyword>
<organism evidence="14 15">
    <name type="scientific">Mucilaginibacter lappiensis</name>
    <dbReference type="NCBI Taxonomy" id="354630"/>
    <lineage>
        <taxon>Bacteria</taxon>
        <taxon>Pseudomonadati</taxon>
        <taxon>Bacteroidota</taxon>
        <taxon>Sphingobacteriia</taxon>
        <taxon>Sphingobacteriales</taxon>
        <taxon>Sphingobacteriaceae</taxon>
        <taxon>Mucilaginibacter</taxon>
    </lineage>
</organism>
<dbReference type="GO" id="GO:0000155">
    <property type="term" value="F:phosphorelay sensor kinase activity"/>
    <property type="evidence" value="ECO:0007669"/>
    <property type="project" value="InterPro"/>
</dbReference>
<keyword evidence="5" id="KW-0547">Nucleotide-binding</keyword>
<dbReference type="CDD" id="cd00130">
    <property type="entry name" value="PAS"/>
    <property type="match status" value="1"/>
</dbReference>
<dbReference type="InterPro" id="IPR013655">
    <property type="entry name" value="PAS_fold_3"/>
</dbReference>
<dbReference type="Pfam" id="PF13426">
    <property type="entry name" value="PAS_9"/>
    <property type="match status" value="1"/>
</dbReference>
<feature type="coiled-coil region" evidence="9">
    <location>
        <begin position="35"/>
        <end position="69"/>
    </location>
</feature>
<dbReference type="SMART" id="SM00387">
    <property type="entry name" value="HATPase_c"/>
    <property type="match status" value="1"/>
</dbReference>
<feature type="domain" description="PAC" evidence="13">
    <location>
        <begin position="267"/>
        <end position="318"/>
    </location>
</feature>
<dbReference type="InterPro" id="IPR011712">
    <property type="entry name" value="Sig_transdc_His_kin_sub3_dim/P"/>
</dbReference>
<keyword evidence="4" id="KW-0808">Transferase</keyword>